<comment type="similarity">
    <text evidence="1 5 6">Belongs to the bacterial ribosomal protein bS21 family.</text>
</comment>
<evidence type="ECO:0000256" key="6">
    <source>
        <dbReference type="RuleBase" id="RU000667"/>
    </source>
</evidence>
<organism evidence="8 9">
    <name type="scientific">Brevibacillus fluminis</name>
    <dbReference type="NCBI Taxonomy" id="511487"/>
    <lineage>
        <taxon>Bacteria</taxon>
        <taxon>Bacillati</taxon>
        <taxon>Bacillota</taxon>
        <taxon>Bacilli</taxon>
        <taxon>Bacillales</taxon>
        <taxon>Paenibacillaceae</taxon>
        <taxon>Brevibacillus</taxon>
    </lineage>
</organism>
<dbReference type="InterPro" id="IPR001911">
    <property type="entry name" value="Ribosomal_bS21"/>
</dbReference>
<evidence type="ECO:0000256" key="5">
    <source>
        <dbReference type="HAMAP-Rule" id="MF_00358"/>
    </source>
</evidence>
<dbReference type="InterPro" id="IPR038380">
    <property type="entry name" value="Ribosomal_bS21_sf"/>
</dbReference>
<evidence type="ECO:0000256" key="7">
    <source>
        <dbReference type="SAM" id="MobiDB-lite"/>
    </source>
</evidence>
<dbReference type="PANTHER" id="PTHR21109">
    <property type="entry name" value="MITOCHONDRIAL 28S RIBOSOMAL PROTEIN S21"/>
    <property type="match status" value="1"/>
</dbReference>
<feature type="region of interest" description="Disordered" evidence="7">
    <location>
        <begin position="34"/>
        <end position="57"/>
    </location>
</feature>
<dbReference type="Pfam" id="PF01165">
    <property type="entry name" value="Ribosomal_S21"/>
    <property type="match status" value="1"/>
</dbReference>
<dbReference type="PANTHER" id="PTHR21109:SF22">
    <property type="entry name" value="SMALL RIBOSOMAL SUBUNIT PROTEIN BS21"/>
    <property type="match status" value="1"/>
</dbReference>
<dbReference type="GO" id="GO:0005840">
    <property type="term" value="C:ribosome"/>
    <property type="evidence" value="ECO:0007669"/>
    <property type="project" value="UniProtKB-KW"/>
</dbReference>
<dbReference type="GO" id="GO:0006412">
    <property type="term" value="P:translation"/>
    <property type="evidence" value="ECO:0007669"/>
    <property type="project" value="UniProtKB-UniRule"/>
</dbReference>
<sequence>MAEIRVRKNESLESALRRFKRESAKAGVMAELRKRRHFEKPSIKRKKKSEAARKRKF</sequence>
<dbReference type="PRINTS" id="PR00976">
    <property type="entry name" value="RIBOSOMALS21"/>
</dbReference>
<dbReference type="GO" id="GO:1990904">
    <property type="term" value="C:ribonucleoprotein complex"/>
    <property type="evidence" value="ECO:0007669"/>
    <property type="project" value="UniProtKB-KW"/>
</dbReference>
<dbReference type="Proteomes" id="UP000271031">
    <property type="component" value="Unassembled WGS sequence"/>
</dbReference>
<dbReference type="AlphaFoldDB" id="A0A3M8D3W8"/>
<dbReference type="HAMAP" id="MF_00358">
    <property type="entry name" value="Ribosomal_bS21"/>
    <property type="match status" value="1"/>
</dbReference>
<dbReference type="GO" id="GO:0003735">
    <property type="term" value="F:structural constituent of ribosome"/>
    <property type="evidence" value="ECO:0007669"/>
    <property type="project" value="InterPro"/>
</dbReference>
<dbReference type="NCBIfam" id="TIGR00030">
    <property type="entry name" value="S21p"/>
    <property type="match status" value="1"/>
</dbReference>
<evidence type="ECO:0000256" key="2">
    <source>
        <dbReference type="ARBA" id="ARBA00022980"/>
    </source>
</evidence>
<evidence type="ECO:0000313" key="8">
    <source>
        <dbReference type="EMBL" id="RNB82291.1"/>
    </source>
</evidence>
<gene>
    <name evidence="5" type="primary">rpsU</name>
    <name evidence="8" type="ORF">EDM56_23485</name>
</gene>
<keyword evidence="9" id="KW-1185">Reference proteome</keyword>
<keyword evidence="2 5" id="KW-0689">Ribosomal protein</keyword>
<evidence type="ECO:0000256" key="1">
    <source>
        <dbReference type="ARBA" id="ARBA00006640"/>
    </source>
</evidence>
<dbReference type="OrthoDB" id="9799244at2"/>
<protein>
    <recommendedName>
        <fullName evidence="4 5">Small ribosomal subunit protein bS21</fullName>
    </recommendedName>
</protein>
<keyword evidence="3 5" id="KW-0687">Ribonucleoprotein</keyword>
<dbReference type="InterPro" id="IPR018278">
    <property type="entry name" value="Ribosomal_bS21_CS"/>
</dbReference>
<evidence type="ECO:0000256" key="3">
    <source>
        <dbReference type="ARBA" id="ARBA00023274"/>
    </source>
</evidence>
<dbReference type="EMBL" id="RHHQ01000020">
    <property type="protein sequence ID" value="RNB82291.1"/>
    <property type="molecule type" value="Genomic_DNA"/>
</dbReference>
<dbReference type="RefSeq" id="WP_122920369.1">
    <property type="nucleotide sequence ID" value="NZ_CM125436.1"/>
</dbReference>
<reference evidence="8 9" key="1">
    <citation type="submission" date="2018-10" db="EMBL/GenBank/DDBJ databases">
        <title>Phylogenomics of Brevibacillus.</title>
        <authorList>
            <person name="Dunlap C."/>
        </authorList>
    </citation>
    <scope>NUCLEOTIDE SEQUENCE [LARGE SCALE GENOMIC DNA]</scope>
    <source>
        <strain evidence="8 9">JCM 15716</strain>
    </source>
</reference>
<evidence type="ECO:0000313" key="9">
    <source>
        <dbReference type="Proteomes" id="UP000271031"/>
    </source>
</evidence>
<name>A0A3M8D3W8_9BACL</name>
<dbReference type="Gene3D" id="1.20.5.1150">
    <property type="entry name" value="Ribosomal protein S8"/>
    <property type="match status" value="1"/>
</dbReference>
<evidence type="ECO:0000256" key="4">
    <source>
        <dbReference type="ARBA" id="ARBA00035135"/>
    </source>
</evidence>
<accession>A0A3M8D3W8</accession>
<dbReference type="PROSITE" id="PS01181">
    <property type="entry name" value="RIBOSOMAL_S21"/>
    <property type="match status" value="1"/>
</dbReference>
<proteinExistence type="inferred from homology"/>
<comment type="caution">
    <text evidence="8">The sequence shown here is derived from an EMBL/GenBank/DDBJ whole genome shotgun (WGS) entry which is preliminary data.</text>
</comment>